<dbReference type="OrthoDB" id="771136at2759"/>
<accession>A0A7C8M183</accession>
<dbReference type="PANTHER" id="PTHR47966">
    <property type="entry name" value="BETA-SITE APP-CLEAVING ENZYME, ISOFORM A-RELATED"/>
    <property type="match status" value="1"/>
</dbReference>
<protein>
    <submittedName>
        <fullName evidence="4">Aspartic peptidase domain-containing protein</fullName>
    </submittedName>
</protein>
<reference evidence="4 5" key="1">
    <citation type="submission" date="2020-01" db="EMBL/GenBank/DDBJ databases">
        <authorList>
            <consortium name="DOE Joint Genome Institute"/>
            <person name="Haridas S."/>
            <person name="Albert R."/>
            <person name="Binder M."/>
            <person name="Bloem J."/>
            <person name="Labutti K."/>
            <person name="Salamov A."/>
            <person name="Andreopoulos B."/>
            <person name="Baker S.E."/>
            <person name="Barry K."/>
            <person name="Bills G."/>
            <person name="Bluhm B.H."/>
            <person name="Cannon C."/>
            <person name="Castanera R."/>
            <person name="Culley D.E."/>
            <person name="Daum C."/>
            <person name="Ezra D."/>
            <person name="Gonzalez J.B."/>
            <person name="Henrissat B."/>
            <person name="Kuo A."/>
            <person name="Liang C."/>
            <person name="Lipzen A."/>
            <person name="Lutzoni F."/>
            <person name="Magnuson J."/>
            <person name="Mondo S."/>
            <person name="Nolan M."/>
            <person name="Ohm R."/>
            <person name="Pangilinan J."/>
            <person name="Park H.-J.H."/>
            <person name="Ramirez L."/>
            <person name="Alfaro M."/>
            <person name="Sun H."/>
            <person name="Tritt A."/>
            <person name="Yoshinaga Y."/>
            <person name="Zwiers L.-H.L."/>
            <person name="Turgeon B.G."/>
            <person name="Goodwin S.B."/>
            <person name="Spatafora J.W."/>
            <person name="Crous P.W."/>
            <person name="Grigoriev I.V."/>
        </authorList>
    </citation>
    <scope>NUCLEOTIDE SEQUENCE [LARGE SCALE GENOMIC DNA]</scope>
    <source>
        <strain evidence="4 5">CBS 611.86</strain>
    </source>
</reference>
<gene>
    <name evidence="4" type="ORF">BDV95DRAFT_611510</name>
</gene>
<evidence type="ECO:0000313" key="4">
    <source>
        <dbReference type="EMBL" id="KAF2866840.1"/>
    </source>
</evidence>
<feature type="region of interest" description="Disordered" evidence="2">
    <location>
        <begin position="385"/>
        <end position="404"/>
    </location>
</feature>
<comment type="similarity">
    <text evidence="1">Belongs to the peptidase A1 family.</text>
</comment>
<organism evidence="4 5">
    <name type="scientific">Massariosphaeria phaeospora</name>
    <dbReference type="NCBI Taxonomy" id="100035"/>
    <lineage>
        <taxon>Eukaryota</taxon>
        <taxon>Fungi</taxon>
        <taxon>Dikarya</taxon>
        <taxon>Ascomycota</taxon>
        <taxon>Pezizomycotina</taxon>
        <taxon>Dothideomycetes</taxon>
        <taxon>Pleosporomycetidae</taxon>
        <taxon>Pleosporales</taxon>
        <taxon>Pleosporales incertae sedis</taxon>
        <taxon>Massariosphaeria</taxon>
    </lineage>
</organism>
<dbReference type="PROSITE" id="PS51767">
    <property type="entry name" value="PEPTIDASE_A1"/>
    <property type="match status" value="1"/>
</dbReference>
<dbReference type="InterPro" id="IPR021109">
    <property type="entry name" value="Peptidase_aspartic_dom_sf"/>
</dbReference>
<dbReference type="EMBL" id="JAADJZ010000026">
    <property type="protein sequence ID" value="KAF2866840.1"/>
    <property type="molecule type" value="Genomic_DNA"/>
</dbReference>
<sequence length="428" mass="47461">MTYFSSARGNPRGVVALPIRVIENTSTPIHRRQDGVPLRSIWTGTYVVNVGVGEPAQPMALELDTLWAYTWLNPNCTTTGSAERDLCRKTPQYDPRKSLHAIDRPAWTKTRLDYDLYTSMEGLFYTDTLRVGPDMVERYSFIVNSESRNLALGRLGLGMWNMSSPNLLEKLYEQSFIDSKAFSLDIRSVDEQGSLVLGGLDTKKYKCKLQKIPLNSEFRLELTDIGFSAPNQDYKRVPMDITVTMAPDAATVLSTFPESLFHTIGQNFPRTTLPQKSQGQVYYTIPCDDIPEGTLDFTFIKTTRISVPLADFVLYEPSIGQCILGMAPMGQSGELFHFGLGTLVLQSIYLVVDVDNKNMWIGQSDNCGSSVVQMKKGEDSSLQVEGCSCKGPKSKPKPKPKPGAAYSLSPHEFLGAGLFIVAVSMTNL</sequence>
<dbReference type="Gene3D" id="2.40.70.10">
    <property type="entry name" value="Acid Proteases"/>
    <property type="match status" value="2"/>
</dbReference>
<dbReference type="Proteomes" id="UP000481861">
    <property type="component" value="Unassembled WGS sequence"/>
</dbReference>
<comment type="caution">
    <text evidence="4">The sequence shown here is derived from an EMBL/GenBank/DDBJ whole genome shotgun (WGS) entry which is preliminary data.</text>
</comment>
<evidence type="ECO:0000313" key="5">
    <source>
        <dbReference type="Proteomes" id="UP000481861"/>
    </source>
</evidence>
<name>A0A7C8M183_9PLEO</name>
<dbReference type="AlphaFoldDB" id="A0A7C8M183"/>
<dbReference type="InterPro" id="IPR001461">
    <property type="entry name" value="Aspartic_peptidase_A1"/>
</dbReference>
<evidence type="ECO:0000256" key="2">
    <source>
        <dbReference type="SAM" id="MobiDB-lite"/>
    </source>
</evidence>
<dbReference type="SUPFAM" id="SSF50630">
    <property type="entry name" value="Acid proteases"/>
    <property type="match status" value="1"/>
</dbReference>
<keyword evidence="5" id="KW-1185">Reference proteome</keyword>
<evidence type="ECO:0000259" key="3">
    <source>
        <dbReference type="PROSITE" id="PS51767"/>
    </source>
</evidence>
<feature type="domain" description="Peptidase A1" evidence="3">
    <location>
        <begin position="46"/>
        <end position="362"/>
    </location>
</feature>
<dbReference type="PANTHER" id="PTHR47966:SF51">
    <property type="entry name" value="BETA-SITE APP-CLEAVING ENZYME, ISOFORM A-RELATED"/>
    <property type="match status" value="1"/>
</dbReference>
<dbReference type="GO" id="GO:0006508">
    <property type="term" value="P:proteolysis"/>
    <property type="evidence" value="ECO:0007669"/>
    <property type="project" value="InterPro"/>
</dbReference>
<dbReference type="InterPro" id="IPR033121">
    <property type="entry name" value="PEPTIDASE_A1"/>
</dbReference>
<dbReference type="PRINTS" id="PR00792">
    <property type="entry name" value="PEPSIN"/>
</dbReference>
<evidence type="ECO:0000256" key="1">
    <source>
        <dbReference type="ARBA" id="ARBA00007447"/>
    </source>
</evidence>
<dbReference type="GO" id="GO:0004190">
    <property type="term" value="F:aspartic-type endopeptidase activity"/>
    <property type="evidence" value="ECO:0007669"/>
    <property type="project" value="InterPro"/>
</dbReference>
<dbReference type="Pfam" id="PF00026">
    <property type="entry name" value="Asp"/>
    <property type="match status" value="1"/>
</dbReference>
<proteinExistence type="inferred from homology"/>